<dbReference type="Proteomes" id="UP001521116">
    <property type="component" value="Unassembled WGS sequence"/>
</dbReference>
<gene>
    <name evidence="2" type="ORF">SLS56_002350</name>
</gene>
<feature type="compositionally biased region" description="Polar residues" evidence="1">
    <location>
        <begin position="92"/>
        <end position="104"/>
    </location>
</feature>
<accession>A0ABR3T432</accession>
<protein>
    <submittedName>
        <fullName evidence="2">Uncharacterized protein</fullName>
    </submittedName>
</protein>
<feature type="region of interest" description="Disordered" evidence="1">
    <location>
        <begin position="1"/>
        <end position="70"/>
    </location>
</feature>
<feature type="compositionally biased region" description="Polar residues" evidence="1">
    <location>
        <begin position="141"/>
        <end position="152"/>
    </location>
</feature>
<evidence type="ECO:0000256" key="1">
    <source>
        <dbReference type="SAM" id="MobiDB-lite"/>
    </source>
</evidence>
<name>A0ABR3T432_9PEZI</name>
<dbReference type="EMBL" id="JAJVDC020000016">
    <property type="protein sequence ID" value="KAL1634340.1"/>
    <property type="molecule type" value="Genomic_DNA"/>
</dbReference>
<feature type="region of interest" description="Disordered" evidence="1">
    <location>
        <begin position="92"/>
        <end position="186"/>
    </location>
</feature>
<feature type="compositionally biased region" description="Acidic residues" evidence="1">
    <location>
        <begin position="49"/>
        <end position="58"/>
    </location>
</feature>
<reference evidence="2 3" key="1">
    <citation type="submission" date="2024-02" db="EMBL/GenBank/DDBJ databases">
        <title>De novo assembly and annotation of 12 fungi associated with fruit tree decline syndrome in Ontario, Canada.</title>
        <authorList>
            <person name="Sulman M."/>
            <person name="Ellouze W."/>
            <person name="Ilyukhin E."/>
        </authorList>
    </citation>
    <scope>NUCLEOTIDE SEQUENCE [LARGE SCALE GENOMIC DNA]</scope>
    <source>
        <strain evidence="2 3">M1-105</strain>
    </source>
</reference>
<evidence type="ECO:0000313" key="2">
    <source>
        <dbReference type="EMBL" id="KAL1634340.1"/>
    </source>
</evidence>
<organism evidence="2 3">
    <name type="scientific">Neofusicoccum ribis</name>
    <dbReference type="NCBI Taxonomy" id="45134"/>
    <lineage>
        <taxon>Eukaryota</taxon>
        <taxon>Fungi</taxon>
        <taxon>Dikarya</taxon>
        <taxon>Ascomycota</taxon>
        <taxon>Pezizomycotina</taxon>
        <taxon>Dothideomycetes</taxon>
        <taxon>Dothideomycetes incertae sedis</taxon>
        <taxon>Botryosphaeriales</taxon>
        <taxon>Botryosphaeriaceae</taxon>
        <taxon>Neofusicoccum</taxon>
    </lineage>
</organism>
<keyword evidence="3" id="KW-1185">Reference proteome</keyword>
<proteinExistence type="predicted"/>
<feature type="compositionally biased region" description="Polar residues" evidence="1">
    <location>
        <begin position="1"/>
        <end position="14"/>
    </location>
</feature>
<sequence length="186" mass="20649">MRRKATNTSESPIKSENENVEVTPEAEDTPVRRASSRKRAAKRYAEPGSTEEEDDNFETPESPTKKVKKEEDACFENLHATGGLKVRFSNLKNRTSATNATSLPKSEMKMESGVTETIPQEETPTPRRISSRKRVVRQYTDPGSSDSETVTPESPAKRVKSEDDGAEAQEIFCDQDSVPAQVEQAV</sequence>
<evidence type="ECO:0000313" key="3">
    <source>
        <dbReference type="Proteomes" id="UP001521116"/>
    </source>
</evidence>
<comment type="caution">
    <text evidence="2">The sequence shown here is derived from an EMBL/GenBank/DDBJ whole genome shotgun (WGS) entry which is preliminary data.</text>
</comment>